<dbReference type="GO" id="GO:0015074">
    <property type="term" value="P:DNA integration"/>
    <property type="evidence" value="ECO:0007669"/>
    <property type="project" value="InterPro"/>
</dbReference>
<gene>
    <name evidence="2" type="ORF">GCM10011320_55670</name>
</gene>
<dbReference type="Gene3D" id="1.10.443.10">
    <property type="entry name" value="Intergrase catalytic core"/>
    <property type="match status" value="1"/>
</dbReference>
<dbReference type="InterPro" id="IPR013762">
    <property type="entry name" value="Integrase-like_cat_sf"/>
</dbReference>
<comment type="caution">
    <text evidence="2">The sequence shown here is derived from an EMBL/GenBank/DDBJ whole genome shotgun (WGS) entry which is preliminary data.</text>
</comment>
<dbReference type="GO" id="GO:0003677">
    <property type="term" value="F:DNA binding"/>
    <property type="evidence" value="ECO:0007669"/>
    <property type="project" value="InterPro"/>
</dbReference>
<keyword evidence="1" id="KW-0233">DNA recombination</keyword>
<organism evidence="2 3">
    <name type="scientific">Neoroseomonas lacus</name>
    <dbReference type="NCBI Taxonomy" id="287609"/>
    <lineage>
        <taxon>Bacteria</taxon>
        <taxon>Pseudomonadati</taxon>
        <taxon>Pseudomonadota</taxon>
        <taxon>Alphaproteobacteria</taxon>
        <taxon>Acetobacterales</taxon>
        <taxon>Acetobacteraceae</taxon>
        <taxon>Neoroseomonas</taxon>
    </lineage>
</organism>
<dbReference type="Proteomes" id="UP000661507">
    <property type="component" value="Unassembled WGS sequence"/>
</dbReference>
<reference evidence="2" key="2">
    <citation type="submission" date="2020-09" db="EMBL/GenBank/DDBJ databases">
        <authorList>
            <person name="Sun Q."/>
            <person name="Zhou Y."/>
        </authorList>
    </citation>
    <scope>NUCLEOTIDE SEQUENCE</scope>
    <source>
        <strain evidence="2">CGMCC 1.3617</strain>
    </source>
</reference>
<keyword evidence="3" id="KW-1185">Reference proteome</keyword>
<dbReference type="SUPFAM" id="SSF56349">
    <property type="entry name" value="DNA breaking-rejoining enzymes"/>
    <property type="match status" value="1"/>
</dbReference>
<evidence type="ECO:0000256" key="1">
    <source>
        <dbReference type="ARBA" id="ARBA00023172"/>
    </source>
</evidence>
<proteinExistence type="predicted"/>
<reference evidence="2" key="1">
    <citation type="journal article" date="2014" name="Int. J. Syst. Evol. Microbiol.">
        <title>Complete genome sequence of Corynebacterium casei LMG S-19264T (=DSM 44701T), isolated from a smear-ripened cheese.</title>
        <authorList>
            <consortium name="US DOE Joint Genome Institute (JGI-PGF)"/>
            <person name="Walter F."/>
            <person name="Albersmeier A."/>
            <person name="Kalinowski J."/>
            <person name="Ruckert C."/>
        </authorList>
    </citation>
    <scope>NUCLEOTIDE SEQUENCE</scope>
    <source>
        <strain evidence="2">CGMCC 1.3617</strain>
    </source>
</reference>
<dbReference type="EMBL" id="BMKW01000020">
    <property type="protein sequence ID" value="GGJ40884.1"/>
    <property type="molecule type" value="Genomic_DNA"/>
</dbReference>
<dbReference type="InterPro" id="IPR011010">
    <property type="entry name" value="DNA_brk_join_enz"/>
</dbReference>
<dbReference type="RefSeq" id="WP_188973037.1">
    <property type="nucleotide sequence ID" value="NZ_BMKW01000020.1"/>
</dbReference>
<sequence>MIPLLDPRRRCMPVAEWPMRDRQAWTAGLAGRERPRFTDRTAAAKLGAEALGKAEHGWGRFLTSLAGRDDLDLDQGPANRPTPERIAILIDEMIELGNADHTITGRLQELTDALRIMAPGEDFRWIQAPDGVPVRALLEMRKRDFTVYHPRVLFRWGVRLMEEAVAMTPAYRRQVQLRDGLMIALFASRAPRRRSMRVMELGRQVRHDGQGWWIVLGRKDVKTKRPLEYPAPKELWPWIERYISVEREELLGGKVSDAFWINRHGEALQDPETRIFWQSAKEFRRDKRFGPHRFRYGIATYGPRELPDSPGVTTAILGITPDVEGEHYERGDQVAAANEFHDVLDEERRRTSGLARRIREERRRLAPPVEEPR</sequence>
<name>A0A917L5P5_9PROT</name>
<dbReference type="GO" id="GO:0006310">
    <property type="term" value="P:DNA recombination"/>
    <property type="evidence" value="ECO:0007669"/>
    <property type="project" value="UniProtKB-KW"/>
</dbReference>
<protein>
    <recommendedName>
        <fullName evidence="4">Tyr recombinase domain-containing protein</fullName>
    </recommendedName>
</protein>
<evidence type="ECO:0008006" key="4">
    <source>
        <dbReference type="Google" id="ProtNLM"/>
    </source>
</evidence>
<accession>A0A917L5P5</accession>
<evidence type="ECO:0000313" key="3">
    <source>
        <dbReference type="Proteomes" id="UP000661507"/>
    </source>
</evidence>
<evidence type="ECO:0000313" key="2">
    <source>
        <dbReference type="EMBL" id="GGJ40884.1"/>
    </source>
</evidence>
<dbReference type="AlphaFoldDB" id="A0A917L5P5"/>